<dbReference type="AlphaFoldDB" id="I0Z2E7"/>
<keyword evidence="3" id="KW-1185">Reference proteome</keyword>
<comment type="caution">
    <text evidence="2">The sequence shown here is derived from an EMBL/GenBank/DDBJ whole genome shotgun (WGS) entry which is preliminary data.</text>
</comment>
<proteinExistence type="predicted"/>
<dbReference type="Proteomes" id="UP000007264">
    <property type="component" value="Unassembled WGS sequence"/>
</dbReference>
<dbReference type="InterPro" id="IPR037696">
    <property type="entry name" value="CCDC77"/>
</dbReference>
<dbReference type="OrthoDB" id="191169at2759"/>
<evidence type="ECO:0008006" key="4">
    <source>
        <dbReference type="Google" id="ProtNLM"/>
    </source>
</evidence>
<feature type="coiled-coil region" evidence="1">
    <location>
        <begin position="21"/>
        <end position="69"/>
    </location>
</feature>
<evidence type="ECO:0000313" key="2">
    <source>
        <dbReference type="EMBL" id="EIE24816.1"/>
    </source>
</evidence>
<dbReference type="KEGG" id="csl:COCSUDRAFT_62224"/>
<sequence length="401" mass="45759">MQERQDFLEKLDACAAPQKQVHELEWELKKRADEIRDLQKALSSSQAYIFEERDRLLQLQAENDELRLQEVDDRHRLQHLLFLLEAQKGSKASAAAARDKEIGMSAADVEVVRMRVESLQSQLTEQKQFAAERIASLVEERRMREVDEAARHGVASARHDELLQRLHRAEDALQATTKDYILGKKARADAERRAAAAEFKLKAVRGQLGARVAQLEGELAQRLHDARSTAEERLEQHTEAYRSQVLQREKEVADLEAMHRGVTGRLEQRLAHVEARLAKQIERCRQLEHRRLLDVEGWMSDITLLRQQLQAADRKLHQMRLSARLPDDERLDALMGSLDKRHPDVLSHAGGRQVENLPPRSAAQAGAGGPLSVVNKELENVRGGIASLEKRLKGLHELRYR</sequence>
<accession>I0Z2E7</accession>
<dbReference type="STRING" id="574566.I0Z2E7"/>
<feature type="coiled-coil region" evidence="1">
    <location>
        <begin position="120"/>
        <end position="240"/>
    </location>
</feature>
<dbReference type="EMBL" id="AGSI01000005">
    <property type="protein sequence ID" value="EIE24816.1"/>
    <property type="molecule type" value="Genomic_DNA"/>
</dbReference>
<dbReference type="PANTHER" id="PTHR22091:SF1">
    <property type="entry name" value="COILED-COIL DOMAIN-CONTAINING PROTEIN 77"/>
    <property type="match status" value="1"/>
</dbReference>
<dbReference type="eggNOG" id="ENOG502QT8A">
    <property type="taxonomic scope" value="Eukaryota"/>
</dbReference>
<dbReference type="RefSeq" id="XP_005649360.1">
    <property type="nucleotide sequence ID" value="XM_005649303.1"/>
</dbReference>
<evidence type="ECO:0000256" key="1">
    <source>
        <dbReference type="SAM" id="Coils"/>
    </source>
</evidence>
<dbReference type="GeneID" id="17042817"/>
<evidence type="ECO:0000313" key="3">
    <source>
        <dbReference type="Proteomes" id="UP000007264"/>
    </source>
</evidence>
<name>I0Z2E7_COCSC</name>
<dbReference type="PANTHER" id="PTHR22091">
    <property type="entry name" value="COILED-COIL DOMAIN-CONTAINING PROTEIN 77"/>
    <property type="match status" value="1"/>
</dbReference>
<reference evidence="2 3" key="1">
    <citation type="journal article" date="2012" name="Genome Biol.">
        <title>The genome of the polar eukaryotic microalga coccomyxa subellipsoidea reveals traits of cold adaptation.</title>
        <authorList>
            <person name="Blanc G."/>
            <person name="Agarkova I."/>
            <person name="Grimwood J."/>
            <person name="Kuo A."/>
            <person name="Brueggeman A."/>
            <person name="Dunigan D."/>
            <person name="Gurnon J."/>
            <person name="Ladunga I."/>
            <person name="Lindquist E."/>
            <person name="Lucas S."/>
            <person name="Pangilinan J."/>
            <person name="Proschold T."/>
            <person name="Salamov A."/>
            <person name="Schmutz J."/>
            <person name="Weeks D."/>
            <person name="Yamada T."/>
            <person name="Claverie J.M."/>
            <person name="Grigoriev I."/>
            <person name="Van Etten J."/>
            <person name="Lomsadze A."/>
            <person name="Borodovsky M."/>
        </authorList>
    </citation>
    <scope>NUCLEOTIDE SEQUENCE [LARGE SCALE GENOMIC DNA]</scope>
    <source>
        <strain evidence="2 3">C-169</strain>
    </source>
</reference>
<protein>
    <recommendedName>
        <fullName evidence="4">Coiled-coil domain-containing protein 77</fullName>
    </recommendedName>
</protein>
<organism evidence="2 3">
    <name type="scientific">Coccomyxa subellipsoidea (strain C-169)</name>
    <name type="common">Green microalga</name>
    <dbReference type="NCBI Taxonomy" id="574566"/>
    <lineage>
        <taxon>Eukaryota</taxon>
        <taxon>Viridiplantae</taxon>
        <taxon>Chlorophyta</taxon>
        <taxon>core chlorophytes</taxon>
        <taxon>Trebouxiophyceae</taxon>
        <taxon>Trebouxiophyceae incertae sedis</taxon>
        <taxon>Coccomyxaceae</taxon>
        <taxon>Coccomyxa</taxon>
        <taxon>Coccomyxa subellipsoidea</taxon>
    </lineage>
</organism>
<gene>
    <name evidence="2" type="ORF">COCSUDRAFT_62224</name>
</gene>
<keyword evidence="1" id="KW-0175">Coiled coil</keyword>